<dbReference type="Gene3D" id="3.40.30.10">
    <property type="entry name" value="Glutaredoxin"/>
    <property type="match status" value="1"/>
</dbReference>
<dbReference type="Proteomes" id="UP000033533">
    <property type="component" value="Unassembled WGS sequence"/>
</dbReference>
<reference evidence="1 2" key="1">
    <citation type="submission" date="2014-12" db="EMBL/GenBank/DDBJ databases">
        <title>Comparative genomics of the lactic acid bacteria isolated from the honey bee gut.</title>
        <authorList>
            <person name="Ellegaard K.M."/>
            <person name="Tamarit D."/>
            <person name="Javelind E."/>
            <person name="Olofsson T."/>
            <person name="Andersson S.G."/>
            <person name="Vasquez A."/>
        </authorList>
    </citation>
    <scope>NUCLEOTIDE SEQUENCE [LARGE SCALE GENOMIC DNA]</scope>
    <source>
        <strain evidence="1 2">Biut2</strain>
    </source>
</reference>
<proteinExistence type="predicted"/>
<accession>A0A0F4LDQ9</accession>
<protein>
    <submittedName>
        <fullName evidence="1">Dithiol-disulfide isomerase</fullName>
    </submittedName>
</protein>
<name>A0A0F4LDQ9_9LACO</name>
<dbReference type="PATRIC" id="fig|1218493.3.peg.641"/>
<organism evidence="1 2">
    <name type="scientific">Lactobacillus kullabergensis</name>
    <dbReference type="NCBI Taxonomy" id="1218493"/>
    <lineage>
        <taxon>Bacteria</taxon>
        <taxon>Bacillati</taxon>
        <taxon>Bacillota</taxon>
        <taxon>Bacilli</taxon>
        <taxon>Lactobacillales</taxon>
        <taxon>Lactobacillaceae</taxon>
        <taxon>Lactobacillus</taxon>
    </lineage>
</organism>
<comment type="caution">
    <text evidence="1">The sequence shown here is derived from an EMBL/GenBank/DDBJ whole genome shotgun (WGS) entry which is preliminary data.</text>
</comment>
<dbReference type="InterPro" id="IPR036249">
    <property type="entry name" value="Thioredoxin-like_sf"/>
</dbReference>
<evidence type="ECO:0000313" key="1">
    <source>
        <dbReference type="EMBL" id="KJY56962.1"/>
    </source>
</evidence>
<gene>
    <name evidence="1" type="ORF">JF76_05970</name>
</gene>
<dbReference type="Pfam" id="PF13743">
    <property type="entry name" value="Thioredoxin_5"/>
    <property type="match status" value="1"/>
</dbReference>
<evidence type="ECO:0000313" key="2">
    <source>
        <dbReference type="Proteomes" id="UP000033533"/>
    </source>
</evidence>
<dbReference type="RefSeq" id="WP_045927771.1">
    <property type="nucleotide sequence ID" value="NZ_JBHSZS010000023.1"/>
</dbReference>
<dbReference type="AlphaFoldDB" id="A0A0F4LDQ9"/>
<dbReference type="HOGENOM" id="CLU_093802_2_0_9"/>
<dbReference type="EMBL" id="JXBY01000015">
    <property type="protein sequence ID" value="KJY56962.1"/>
    <property type="molecule type" value="Genomic_DNA"/>
</dbReference>
<dbReference type="SUPFAM" id="SSF52833">
    <property type="entry name" value="Thioredoxin-like"/>
    <property type="match status" value="1"/>
</dbReference>
<dbReference type="GO" id="GO:0016853">
    <property type="term" value="F:isomerase activity"/>
    <property type="evidence" value="ECO:0007669"/>
    <property type="project" value="UniProtKB-KW"/>
</dbReference>
<dbReference type="STRING" id="1218493.JF76_05970"/>
<keyword evidence="1" id="KW-0413">Isomerase</keyword>
<sequence length="206" mass="23928">MFEIFLFVNPVGIYCYNTEVLIKDAIDELNINSSFHFVPIINAKVIKEDIIRRKNDGQKIKDIPQYTIVSFQVLRHYNAIKIEYGNKKARAYLVALQRVISNDFNKYTESLPKQIAESLDLDFNRINDRKIAHYVDESIQQDKDLARKFNVRNFPTTVIFNESGNYNGVMLEGILAHDKLIKLLKDNGCIASDPKGYYPVRHLRLI</sequence>
<dbReference type="OrthoDB" id="2156137at2"/>